<dbReference type="InterPro" id="IPR027417">
    <property type="entry name" value="P-loop_NTPase"/>
</dbReference>
<dbReference type="AlphaFoldDB" id="A0A0L0NID4"/>
<evidence type="ECO:0000313" key="2">
    <source>
        <dbReference type="EMBL" id="KND93897.1"/>
    </source>
</evidence>
<dbReference type="Pfam" id="PF00931">
    <property type="entry name" value="NB-ARC"/>
    <property type="match status" value="1"/>
</dbReference>
<gene>
    <name evidence="2" type="ORF">TOPH_01988</name>
</gene>
<dbReference type="Gene3D" id="3.40.50.300">
    <property type="entry name" value="P-loop containing nucleotide triphosphate hydrolases"/>
    <property type="match status" value="1"/>
</dbReference>
<comment type="caution">
    <text evidence="2">The sequence shown here is derived from an EMBL/GenBank/DDBJ whole genome shotgun (WGS) entry which is preliminary data.</text>
</comment>
<dbReference type="SUPFAM" id="SSF48452">
    <property type="entry name" value="TPR-like"/>
    <property type="match status" value="1"/>
</dbReference>
<dbReference type="SUPFAM" id="SSF52540">
    <property type="entry name" value="P-loop containing nucleoside triphosphate hydrolases"/>
    <property type="match status" value="1"/>
</dbReference>
<dbReference type="Gene3D" id="1.25.40.10">
    <property type="entry name" value="Tetratricopeptide repeat domain"/>
    <property type="match status" value="1"/>
</dbReference>
<dbReference type="Proteomes" id="UP000036947">
    <property type="component" value="Unassembled WGS sequence"/>
</dbReference>
<dbReference type="InterPro" id="IPR053137">
    <property type="entry name" value="NLR-like"/>
</dbReference>
<protein>
    <submittedName>
        <fullName evidence="2">Kinesin light chain 4</fullName>
    </submittedName>
</protein>
<dbReference type="GO" id="GO:0043531">
    <property type="term" value="F:ADP binding"/>
    <property type="evidence" value="ECO:0007669"/>
    <property type="project" value="InterPro"/>
</dbReference>
<evidence type="ECO:0000259" key="1">
    <source>
        <dbReference type="Pfam" id="PF00931"/>
    </source>
</evidence>
<feature type="domain" description="NB-ARC" evidence="1">
    <location>
        <begin position="429"/>
        <end position="593"/>
    </location>
</feature>
<accession>A0A0L0NID4</accession>
<dbReference type="PANTHER" id="PTHR46082:SF6">
    <property type="entry name" value="AAA+ ATPASE DOMAIN-CONTAINING PROTEIN-RELATED"/>
    <property type="match status" value="1"/>
</dbReference>
<name>A0A0L0NID4_TOLOC</name>
<reference evidence="2 3" key="1">
    <citation type="journal article" date="2015" name="BMC Genomics">
        <title>The genome of the truffle-parasite Tolypocladium ophioglossoides and the evolution of antifungal peptaibiotics.</title>
        <authorList>
            <person name="Quandt C.A."/>
            <person name="Bushley K.E."/>
            <person name="Spatafora J.W."/>
        </authorList>
    </citation>
    <scope>NUCLEOTIDE SEQUENCE [LARGE SCALE GENOMIC DNA]</scope>
    <source>
        <strain evidence="2 3">CBS 100239</strain>
    </source>
</reference>
<dbReference type="OrthoDB" id="4925214at2759"/>
<dbReference type="PANTHER" id="PTHR46082">
    <property type="entry name" value="ATP/GTP-BINDING PROTEIN-RELATED"/>
    <property type="match status" value="1"/>
</dbReference>
<proteinExistence type="predicted"/>
<dbReference type="Gene3D" id="3.40.50.1820">
    <property type="entry name" value="alpha/beta hydrolase"/>
    <property type="match status" value="1"/>
</dbReference>
<dbReference type="InterPro" id="IPR002182">
    <property type="entry name" value="NB-ARC"/>
</dbReference>
<feature type="non-terminal residue" evidence="2">
    <location>
        <position position="950"/>
    </location>
</feature>
<dbReference type="EMBL" id="LFRF01000003">
    <property type="protein sequence ID" value="KND93897.1"/>
    <property type="molecule type" value="Genomic_DNA"/>
</dbReference>
<sequence length="950" mass="107858">MIWTHFKQLSLLAFLAIFTLLLYRRALKRKPVGTKPVNTKTFRIRGVPVDWDDERLESFLTEHCSPSIPKVKSLADQANDGCRDGTVMFQSADPPKRILLPKSSRGPSSPDRWLTLDQDFFGVTALYTPPAKDHILDVIAIAGLGGHAFGSFKEKNGHHMWLRDSLPYDLTHGDAGRPMARIMTYGYESSLAQSKNMQNLEDLAASFRDGLLALARSPTPKPIILIAHSLGGLIVKQALITLSQPKTEEHERLIRAVYGIVFFGVPHDGMDIGSLRAMVRDYSNRFLVESLNRINSQTLNALRRGFHTALGKGGDSEIFCFYETLDSPTVQQNRHGKWAMTGPGTILVAQTSATHCRDWEDGSQHVCAIARSHSDLVKFGPQDNEYDKVREKLRALARRAIKPHRLGRYYYVPLETVETYIQRDELWQELVEKMQLRNENASVPHATAIIGLGGTGKSQLALRYAEQHRDRFNPILWIDATDEEAVRLSFEKCAAKLGLSVDRTTGQASAVADAAAVQTVLQWLENREDTNDQWLVITDNADDFDWGVQKIVPKGKRGNIIITSRDNLAPRLVSGCCEVQVGLMSPQEGRELLLHYLKGDVQPDAVEVRELCDEVVQRLGHLALAIGLAGAHISTYNERVPEKCLRQYLTDYDRHRDQLLRMNRLSGLSATKATIWTVWDTTLEKIEKEYESFKPILLLSFLAQFKGAIVQDELFRLAAWGWDSFLYRESRDVLLRYNLIQRAEGDWPGSTMHQLVQWRARQSHLHRPWPYWYMAFISAACRQVIEERHRPEFRRHLIAHIPEITQDYLEEWGGTFGTFYLDEGRWEDAENIYVQVLEIRKAKLGADHPDTLTSMGNLASTYWNQGRWEDAEGLEVQVLEISKEKFGVDDPDTLTTLTFRDQGRLEDAEGLQAQVLKLRKAKLGADHPATLTSMNNLAFTWESQGRHAEA</sequence>
<organism evidence="2 3">
    <name type="scientific">Tolypocladium ophioglossoides (strain CBS 100239)</name>
    <name type="common">Snaketongue truffleclub</name>
    <name type="synonym">Elaphocordyceps ophioglossoides</name>
    <dbReference type="NCBI Taxonomy" id="1163406"/>
    <lineage>
        <taxon>Eukaryota</taxon>
        <taxon>Fungi</taxon>
        <taxon>Dikarya</taxon>
        <taxon>Ascomycota</taxon>
        <taxon>Pezizomycotina</taxon>
        <taxon>Sordariomycetes</taxon>
        <taxon>Hypocreomycetidae</taxon>
        <taxon>Hypocreales</taxon>
        <taxon>Ophiocordycipitaceae</taxon>
        <taxon>Tolypocladium</taxon>
    </lineage>
</organism>
<dbReference type="InterPro" id="IPR029058">
    <property type="entry name" value="AB_hydrolase_fold"/>
</dbReference>
<evidence type="ECO:0000313" key="3">
    <source>
        <dbReference type="Proteomes" id="UP000036947"/>
    </source>
</evidence>
<dbReference type="STRING" id="1163406.A0A0L0NID4"/>
<keyword evidence="3" id="KW-1185">Reference proteome</keyword>
<dbReference type="InterPro" id="IPR011990">
    <property type="entry name" value="TPR-like_helical_dom_sf"/>
</dbReference>
<dbReference type="SUPFAM" id="SSF53474">
    <property type="entry name" value="alpha/beta-Hydrolases"/>
    <property type="match status" value="1"/>
</dbReference>
<dbReference type="Pfam" id="PF13424">
    <property type="entry name" value="TPR_12"/>
    <property type="match status" value="2"/>
</dbReference>